<dbReference type="InterPro" id="IPR027417">
    <property type="entry name" value="P-loop_NTPase"/>
</dbReference>
<keyword evidence="7 9" id="KW-0472">Membrane</keyword>
<feature type="region of interest" description="Disordered" evidence="8">
    <location>
        <begin position="1405"/>
        <end position="1475"/>
    </location>
</feature>
<dbReference type="PANTHER" id="PTHR48041:SF139">
    <property type="entry name" value="PROTEIN SCARLET"/>
    <property type="match status" value="1"/>
</dbReference>
<feature type="region of interest" description="Disordered" evidence="8">
    <location>
        <begin position="1624"/>
        <end position="1675"/>
    </location>
</feature>
<name>F2UB14_SALR5</name>
<dbReference type="Pfam" id="PF00005">
    <property type="entry name" value="ABC_tran"/>
    <property type="match status" value="1"/>
</dbReference>
<feature type="compositionally biased region" description="Basic and acidic residues" evidence="8">
    <location>
        <begin position="1700"/>
        <end position="1724"/>
    </location>
</feature>
<dbReference type="SUPFAM" id="SSF52540">
    <property type="entry name" value="P-loop containing nucleoside triphosphate hydrolases"/>
    <property type="match status" value="1"/>
</dbReference>
<sequence>MPASAEAGPVVPVQVRSIISNASATNCRCFDGSAYQYWYVPGNANATTTANLTWVLYFQGGPTLQSLRDVDHIADEYLSVPDLEDVLLDGDFGDALSSNEDINPHLASATKADMLALNEQPPERVVVVARGFNGAGALAHATALASALKQPPWNGATQRLWLVLDDVWYTDHDNILQESLLSVEDTISFYNPPNQTTAPVNMPAWEETYRNEFARLCRNNTLLSDNHAILPCCLDPACLLQELHAATDKARVALLSSKYNPYPMFLGLLRGASATQAFDYLTESQLSTVQQLSDLSNFFEEHAGLVVEQLTQATNNANVTLPPIITLASPCLTYGTTAQTQLDFQPDGVLDPSLLSSSAVVSSWNVVFPGTNTSTRDTVMDWLLRQDAPSAFLAPACKGVACDPSCPNIIGSGLTASPSQWLSVIDFAVIVFVGTLLAAGVITGQIAWLRTRFLMRKLTRLELMPLLTATHAHKRNSKPHRMSSHVRRVFRKRHLTKRSEVLRNQLFTRLERSQRIGLAADGLSYWTPGENSKQILHNVSVFANPGQITAIMGPSGCGKTTLMDVLIGRRKVGKIRGKCMINGCELHHKYEERTLKHRVAYVEQLCGAYFNDMTVRENAMFNAMLRLPSSMPTEEKLVRALSALKTVNLLQFADQIVDTGSGGLSGGQKRRLAVAMELLLDPAVLAMDEPTSGLDSNGTWDFMNWLWDFARTGRTIVVSIHQPRSEVFHMFHRVILMKKGHVAAFDKPQNLVNLANAWRAKAERKRLPKMASLAEGLNPADFVLDQVKRPDLHHIVISSFDRTRTRARVERSIRRAVSMLNAARDTLAYHLGVLRHRKHELKRLLHGSSLSMSNSNDQQQQQHGRQPHDQQQHQDSLDGVKGPRHSDDQSASAAVCGDGDGGNGDDTEGLHRSHQDEVVERVVDSSDVADILDRIRDNLHRSEKDLYLPNGEDILTTAHAPLRVLLLTGRFLKRLPSSFFVVMALKVLANALGYSWLYSNAQAAYVVLSCNFSLMFGFPFLLANSFGSRIMTYLEAFRLEAQIGVVNAFEVILGMFIAMSASVLPLCLALYTVVYGIVYWDAFELERVLGTSLIQLLNVQVLNALFLALCGLCHRNSLSARHALAYFTSIVGVFAALSGFLVSPGDATDPQLVLYHTSPLYFVFSAAAKMGLNGLSLVSCQEEAGVLASFVCEAQSPSGVLSLRGYDTVSVGLMLLALLGWNILLLIVAAMAISESPLPALRLSRDHPSVWRKMSKQRIEQHGQRYLISFIASSGNGNANNPPATTSTSSLSSTTTTAPSPPRATSSFKSSAPTSAEHRPSLPVVDEDDAGHVFVLPAVKRLTRPRGFFSHSTQSSIRFKHHPQRHHHHHHHHHQHASRRSTMMSDDLVSVHHRPSMLLPVAEVAEEGEEEAKEEEQPGAMQHARQGEREGLILDGGVMPDDTAARTYPKWSSVGSNGSSVGGFDTGGTATPSLAHADGTTQLAATQSHRNPRPSIAAPAAAAGMMQARAMGSLSSIGAELRGLATHDAGWEDVRRASVLDLMDLPSSDDEDDDDDEQDLQTAQNEMLMAISGVLGQHSTRAVHSWLTQREKNTSALLEMLANPRNRWQRAVYQLLKKGALQAGAPQQQEAEEEAQLHQAHRQQQQEQWQHETPAASVPGVPPQDSGVCGVDDVPAHPRASKRVVDFSLPATHSIGSYDENDRGDGHKAAHADKNDNSDNKEDEGGSGVRQTSVSAVRGPMRRRRARMYGRRATQV</sequence>
<keyword evidence="6 9" id="KW-1133">Transmembrane helix</keyword>
<evidence type="ECO:0000256" key="8">
    <source>
        <dbReference type="SAM" id="MobiDB-lite"/>
    </source>
</evidence>
<feature type="compositionally biased region" description="Basic and acidic residues" evidence="8">
    <location>
        <begin position="908"/>
        <end position="917"/>
    </location>
</feature>
<dbReference type="PROSITE" id="PS00211">
    <property type="entry name" value="ABC_TRANSPORTER_1"/>
    <property type="match status" value="1"/>
</dbReference>
<keyword evidence="12" id="KW-1185">Reference proteome</keyword>
<evidence type="ECO:0000256" key="7">
    <source>
        <dbReference type="ARBA" id="ARBA00023136"/>
    </source>
</evidence>
<feature type="transmembrane region" description="Helical" evidence="9">
    <location>
        <begin position="979"/>
        <end position="997"/>
    </location>
</feature>
<feature type="transmembrane region" description="Helical" evidence="9">
    <location>
        <begin position="1211"/>
        <end position="1233"/>
    </location>
</feature>
<dbReference type="GO" id="GO:0016887">
    <property type="term" value="F:ATP hydrolysis activity"/>
    <property type="evidence" value="ECO:0007669"/>
    <property type="project" value="InterPro"/>
</dbReference>
<dbReference type="InterPro" id="IPR003593">
    <property type="entry name" value="AAA+_ATPase"/>
</dbReference>
<dbReference type="EMBL" id="GL832967">
    <property type="protein sequence ID" value="EGD74027.1"/>
    <property type="molecule type" value="Genomic_DNA"/>
</dbReference>
<evidence type="ECO:0000256" key="4">
    <source>
        <dbReference type="ARBA" id="ARBA00022741"/>
    </source>
</evidence>
<feature type="transmembrane region" description="Helical" evidence="9">
    <location>
        <begin position="1124"/>
        <end position="1142"/>
    </location>
</feature>
<dbReference type="GeneID" id="16074165"/>
<dbReference type="InParanoid" id="F2UB14"/>
<feature type="region of interest" description="Disordered" evidence="8">
    <location>
        <begin position="1277"/>
        <end position="1324"/>
    </location>
</feature>
<evidence type="ECO:0000256" key="9">
    <source>
        <dbReference type="SAM" id="Phobius"/>
    </source>
</evidence>
<evidence type="ECO:0000256" key="2">
    <source>
        <dbReference type="ARBA" id="ARBA00022448"/>
    </source>
</evidence>
<accession>F2UB14</accession>
<feature type="transmembrane region" description="Helical" evidence="9">
    <location>
        <begin position="1044"/>
        <end position="1073"/>
    </location>
</feature>
<dbReference type="GO" id="GO:0005524">
    <property type="term" value="F:ATP binding"/>
    <property type="evidence" value="ECO:0007669"/>
    <property type="project" value="UniProtKB-KW"/>
</dbReference>
<dbReference type="InterPro" id="IPR003439">
    <property type="entry name" value="ABC_transporter-like_ATP-bd"/>
</dbReference>
<dbReference type="RefSeq" id="XP_004993589.1">
    <property type="nucleotide sequence ID" value="XM_004993532.1"/>
</dbReference>
<keyword evidence="2" id="KW-0813">Transport</keyword>
<keyword evidence="5" id="KW-0067">ATP-binding</keyword>
<keyword evidence="3 9" id="KW-0812">Transmembrane</keyword>
<keyword evidence="4" id="KW-0547">Nucleotide-binding</keyword>
<proteinExistence type="predicted"/>
<feature type="compositionally biased region" description="Acidic residues" evidence="8">
    <location>
        <begin position="1405"/>
        <end position="1414"/>
    </location>
</feature>
<dbReference type="GO" id="GO:0042626">
    <property type="term" value="F:ATPase-coupled transmembrane transporter activity"/>
    <property type="evidence" value="ECO:0007669"/>
    <property type="project" value="TreeGrafter"/>
</dbReference>
<dbReference type="PANTHER" id="PTHR48041">
    <property type="entry name" value="ABC TRANSPORTER G FAMILY MEMBER 28"/>
    <property type="match status" value="1"/>
</dbReference>
<feature type="transmembrane region" description="Helical" evidence="9">
    <location>
        <begin position="427"/>
        <end position="449"/>
    </location>
</feature>
<organism evidence="12">
    <name type="scientific">Salpingoeca rosetta (strain ATCC 50818 / BSB-021)</name>
    <dbReference type="NCBI Taxonomy" id="946362"/>
    <lineage>
        <taxon>Eukaryota</taxon>
        <taxon>Choanoflagellata</taxon>
        <taxon>Craspedida</taxon>
        <taxon>Salpingoecidae</taxon>
        <taxon>Salpingoeca</taxon>
    </lineage>
</organism>
<evidence type="ECO:0000256" key="6">
    <source>
        <dbReference type="ARBA" id="ARBA00022989"/>
    </source>
</evidence>
<feature type="region of interest" description="Disordered" evidence="8">
    <location>
        <begin position="1693"/>
        <end position="1756"/>
    </location>
</feature>
<feature type="compositionally biased region" description="Low complexity" evidence="8">
    <location>
        <begin position="849"/>
        <end position="864"/>
    </location>
</feature>
<evidence type="ECO:0000256" key="5">
    <source>
        <dbReference type="ARBA" id="ARBA00022840"/>
    </source>
</evidence>
<protein>
    <recommendedName>
        <fullName evidence="10">ABC transporter domain-containing protein</fullName>
    </recommendedName>
</protein>
<feature type="transmembrane region" description="Helical" evidence="9">
    <location>
        <begin position="1003"/>
        <end position="1023"/>
    </location>
</feature>
<dbReference type="Gene3D" id="3.40.50.300">
    <property type="entry name" value="P-loop containing nucleotide triphosphate hydrolases"/>
    <property type="match status" value="1"/>
</dbReference>
<dbReference type="OrthoDB" id="5968139at2759"/>
<evidence type="ECO:0000256" key="3">
    <source>
        <dbReference type="ARBA" id="ARBA00022692"/>
    </source>
</evidence>
<dbReference type="InterPro" id="IPR050352">
    <property type="entry name" value="ABCG_transporters"/>
</dbReference>
<comment type="subcellular location">
    <subcellularLocation>
        <location evidence="1">Membrane</location>
        <topology evidence="1">Multi-pass membrane protein</topology>
    </subcellularLocation>
</comment>
<feature type="compositionally biased region" description="Basic residues" evidence="8">
    <location>
        <begin position="1740"/>
        <end position="1750"/>
    </location>
</feature>
<dbReference type="SMART" id="SM00382">
    <property type="entry name" value="AAA"/>
    <property type="match status" value="1"/>
</dbReference>
<evidence type="ECO:0000256" key="1">
    <source>
        <dbReference type="ARBA" id="ARBA00004141"/>
    </source>
</evidence>
<feature type="compositionally biased region" description="Low complexity" evidence="8">
    <location>
        <begin position="1277"/>
        <end position="1307"/>
    </location>
</feature>
<dbReference type="eggNOG" id="KOG0061">
    <property type="taxonomic scope" value="Eukaryota"/>
</dbReference>
<feature type="region of interest" description="Disordered" evidence="8">
    <location>
        <begin position="849"/>
        <end position="917"/>
    </location>
</feature>
<dbReference type="Proteomes" id="UP000007799">
    <property type="component" value="Unassembled WGS sequence"/>
</dbReference>
<feature type="compositionally biased region" description="Basic residues" evidence="8">
    <location>
        <begin position="1358"/>
        <end position="1379"/>
    </location>
</feature>
<gene>
    <name evidence="11" type="ORF">PTSG_05724</name>
</gene>
<reference evidence="11" key="1">
    <citation type="submission" date="2009-08" db="EMBL/GenBank/DDBJ databases">
        <title>Annotation of Salpingoeca rosetta.</title>
        <authorList>
            <consortium name="The Broad Institute Genome Sequencing Platform"/>
            <person name="Russ C."/>
            <person name="Cuomo C."/>
            <person name="Burger G."/>
            <person name="Gray M.W."/>
            <person name="Holland P.W.H."/>
            <person name="King N."/>
            <person name="Lang F.B.F."/>
            <person name="Roger A.J."/>
            <person name="Ruiz-Trillo I."/>
            <person name="Young S.K."/>
            <person name="Zeng Q."/>
            <person name="Gargeya S."/>
            <person name="Alvarado L."/>
            <person name="Berlin A."/>
            <person name="Chapman S.B."/>
            <person name="Chen Z."/>
            <person name="Freedman E."/>
            <person name="Gellesch M."/>
            <person name="Goldberg J."/>
            <person name="Griggs A."/>
            <person name="Gujja S."/>
            <person name="Heilman E."/>
            <person name="Heiman D."/>
            <person name="Howarth C."/>
            <person name="Mehta T."/>
            <person name="Neiman D."/>
            <person name="Pearson M."/>
            <person name="Roberts A."/>
            <person name="Saif S."/>
            <person name="Shea T."/>
            <person name="Shenoy N."/>
            <person name="Sisk P."/>
            <person name="Stolte C."/>
            <person name="Sykes S."/>
            <person name="White J."/>
            <person name="Yandava C."/>
            <person name="Haas B."/>
            <person name="Nusbaum C."/>
            <person name="Birren B."/>
        </authorList>
    </citation>
    <scope>NUCLEOTIDE SEQUENCE [LARGE SCALE GENOMIC DNA]</scope>
    <source>
        <strain evidence="11">ATCC 50818</strain>
    </source>
</reference>
<feature type="domain" description="ABC transporter" evidence="10">
    <location>
        <begin position="518"/>
        <end position="764"/>
    </location>
</feature>
<feature type="compositionally biased region" description="Basic and acidic residues" evidence="8">
    <location>
        <begin position="866"/>
        <end position="878"/>
    </location>
</feature>
<feature type="compositionally biased region" description="Low complexity" evidence="8">
    <location>
        <begin position="1642"/>
        <end position="1652"/>
    </location>
</feature>
<dbReference type="PROSITE" id="PS50893">
    <property type="entry name" value="ABC_TRANSPORTER_2"/>
    <property type="match status" value="1"/>
</dbReference>
<evidence type="ECO:0000259" key="10">
    <source>
        <dbReference type="PROSITE" id="PS50893"/>
    </source>
</evidence>
<dbReference type="KEGG" id="sre:PTSG_05724"/>
<feature type="region of interest" description="Disordered" evidence="8">
    <location>
        <begin position="1352"/>
        <end position="1382"/>
    </location>
</feature>
<evidence type="ECO:0000313" key="11">
    <source>
        <dbReference type="EMBL" id="EGD74027.1"/>
    </source>
</evidence>
<dbReference type="InterPro" id="IPR017871">
    <property type="entry name" value="ABC_transporter-like_CS"/>
</dbReference>
<dbReference type="GO" id="GO:0016020">
    <property type="term" value="C:membrane"/>
    <property type="evidence" value="ECO:0007669"/>
    <property type="project" value="UniProtKB-SubCell"/>
</dbReference>
<evidence type="ECO:0000313" key="12">
    <source>
        <dbReference type="Proteomes" id="UP000007799"/>
    </source>
</evidence>
<feature type="transmembrane region" description="Helical" evidence="9">
    <location>
        <begin position="1093"/>
        <end position="1112"/>
    </location>
</feature>